<evidence type="ECO:0000313" key="2">
    <source>
        <dbReference type="Proteomes" id="UP001549145"/>
    </source>
</evidence>
<accession>A0ABV2L3R4</accession>
<keyword evidence="2" id="KW-1185">Reference proteome</keyword>
<dbReference type="InterPro" id="IPR010982">
    <property type="entry name" value="Lambda_DNA-bd_dom_sf"/>
</dbReference>
<organism evidence="1 2">
    <name type="scientific">Methylobacterium goesingense</name>
    <dbReference type="NCBI Taxonomy" id="243690"/>
    <lineage>
        <taxon>Bacteria</taxon>
        <taxon>Pseudomonadati</taxon>
        <taxon>Pseudomonadota</taxon>
        <taxon>Alphaproteobacteria</taxon>
        <taxon>Hyphomicrobiales</taxon>
        <taxon>Methylobacteriaceae</taxon>
        <taxon>Methylobacterium</taxon>
    </lineage>
</organism>
<gene>
    <name evidence="1" type="ORF">ABID43_002004</name>
</gene>
<protein>
    <recommendedName>
        <fullName evidence="3">XRE family transcriptional regulator</fullName>
    </recommendedName>
</protein>
<proteinExistence type="predicted"/>
<dbReference type="Proteomes" id="UP001549145">
    <property type="component" value="Unassembled WGS sequence"/>
</dbReference>
<name>A0ABV2L3R4_9HYPH</name>
<sequence length="133" mass="14500">MPRPGQTDRTAESNLPQNVGVRAENLPMEFSVPIDFAQVVLGCHLRAARALLDWPMQTLAGSSDLSLSTVKRLEDREDPHLSRSRRKAIVALHRAGIRFLVLNDGSVAVARIPATKIPATKIPATKIPAFGSR</sequence>
<dbReference type="SUPFAM" id="SSF47413">
    <property type="entry name" value="lambda repressor-like DNA-binding domains"/>
    <property type="match status" value="1"/>
</dbReference>
<evidence type="ECO:0008006" key="3">
    <source>
        <dbReference type="Google" id="ProtNLM"/>
    </source>
</evidence>
<dbReference type="Gene3D" id="1.10.260.40">
    <property type="entry name" value="lambda repressor-like DNA-binding domains"/>
    <property type="match status" value="1"/>
</dbReference>
<reference evidence="1 2" key="1">
    <citation type="submission" date="2024-06" db="EMBL/GenBank/DDBJ databases">
        <title>Genomic Encyclopedia of Type Strains, Phase IV (KMG-IV): sequencing the most valuable type-strain genomes for metagenomic binning, comparative biology and taxonomic classification.</title>
        <authorList>
            <person name="Goeker M."/>
        </authorList>
    </citation>
    <scope>NUCLEOTIDE SEQUENCE [LARGE SCALE GENOMIC DNA]</scope>
    <source>
        <strain evidence="1 2">DSM 21331</strain>
    </source>
</reference>
<comment type="caution">
    <text evidence="1">The sequence shown here is derived from an EMBL/GenBank/DDBJ whole genome shotgun (WGS) entry which is preliminary data.</text>
</comment>
<evidence type="ECO:0000313" key="1">
    <source>
        <dbReference type="EMBL" id="MET3692468.1"/>
    </source>
</evidence>
<dbReference type="RefSeq" id="WP_354465623.1">
    <property type="nucleotide sequence ID" value="NZ_JBEPMM010000004.1"/>
</dbReference>
<dbReference type="EMBL" id="JBEPMM010000004">
    <property type="protein sequence ID" value="MET3692468.1"/>
    <property type="molecule type" value="Genomic_DNA"/>
</dbReference>